<evidence type="ECO:0000256" key="2">
    <source>
        <dbReference type="ARBA" id="ARBA00023239"/>
    </source>
</evidence>
<dbReference type="RefSeq" id="WP_159442872.1">
    <property type="nucleotide sequence ID" value="NZ_FUWM01000005.1"/>
</dbReference>
<dbReference type="CDD" id="cd03416">
    <property type="entry name" value="CbiX_SirB_N"/>
    <property type="match status" value="1"/>
</dbReference>
<dbReference type="InterPro" id="IPR002762">
    <property type="entry name" value="CbiX-like"/>
</dbReference>
<dbReference type="SUPFAM" id="SSF53800">
    <property type="entry name" value="Chelatase"/>
    <property type="match status" value="1"/>
</dbReference>
<dbReference type="Gene3D" id="3.40.50.1400">
    <property type="match status" value="1"/>
</dbReference>
<dbReference type="AlphaFoldDB" id="A0A1T4K3L0"/>
<dbReference type="Proteomes" id="UP000190625">
    <property type="component" value="Unassembled WGS sequence"/>
</dbReference>
<dbReference type="GO" id="GO:0016829">
    <property type="term" value="F:lyase activity"/>
    <property type="evidence" value="ECO:0007669"/>
    <property type="project" value="UniProtKB-KW"/>
</dbReference>
<protein>
    <submittedName>
        <fullName evidence="3">CbiX protein</fullName>
    </submittedName>
</protein>
<evidence type="ECO:0000313" key="4">
    <source>
        <dbReference type="Proteomes" id="UP000190625"/>
    </source>
</evidence>
<sequence>MKTGVIILGHGSKAEESNQAFHEFCQMTEESLNYDLVTGCALQFAEPRLNDAVADAVEVGMERLIVVPLFLFPGNHVQKDVPKALDKLKEEYTDVEFIYADHIGSDDRLTEIVADRIKEVV</sequence>
<organism evidence="3 4">
    <name type="scientific">Selenihalanaerobacter shriftii</name>
    <dbReference type="NCBI Taxonomy" id="142842"/>
    <lineage>
        <taxon>Bacteria</taxon>
        <taxon>Bacillati</taxon>
        <taxon>Bacillota</taxon>
        <taxon>Clostridia</taxon>
        <taxon>Halanaerobiales</taxon>
        <taxon>Halobacteroidaceae</taxon>
        <taxon>Selenihalanaerobacter</taxon>
    </lineage>
</organism>
<dbReference type="PANTHER" id="PTHR33542">
    <property type="entry name" value="SIROHYDROCHLORIN FERROCHELATASE, CHLOROPLASTIC"/>
    <property type="match status" value="1"/>
</dbReference>
<gene>
    <name evidence="3" type="ORF">SAMN02745118_00588</name>
</gene>
<dbReference type="STRING" id="142842.SAMN02745118_00588"/>
<keyword evidence="1" id="KW-0479">Metal-binding</keyword>
<dbReference type="Pfam" id="PF01903">
    <property type="entry name" value="CbiX"/>
    <property type="match status" value="1"/>
</dbReference>
<evidence type="ECO:0000256" key="1">
    <source>
        <dbReference type="ARBA" id="ARBA00022723"/>
    </source>
</evidence>
<reference evidence="4" key="1">
    <citation type="submission" date="2017-02" db="EMBL/GenBank/DDBJ databases">
        <authorList>
            <person name="Varghese N."/>
            <person name="Submissions S."/>
        </authorList>
    </citation>
    <scope>NUCLEOTIDE SEQUENCE [LARGE SCALE GENOMIC DNA]</scope>
    <source>
        <strain evidence="4">ATCC BAA-73</strain>
    </source>
</reference>
<accession>A0A1T4K3L0</accession>
<name>A0A1T4K3L0_9FIRM</name>
<keyword evidence="4" id="KW-1185">Reference proteome</keyword>
<dbReference type="OrthoDB" id="9797895at2"/>
<dbReference type="EMBL" id="FUWM01000005">
    <property type="protein sequence ID" value="SJZ36998.1"/>
    <property type="molecule type" value="Genomic_DNA"/>
</dbReference>
<proteinExistence type="predicted"/>
<evidence type="ECO:0000313" key="3">
    <source>
        <dbReference type="EMBL" id="SJZ36998.1"/>
    </source>
</evidence>
<dbReference type="PANTHER" id="PTHR33542:SF3">
    <property type="entry name" value="SIROHYDROCHLORIN FERROCHELATASE, CHLOROPLASTIC"/>
    <property type="match status" value="1"/>
</dbReference>
<dbReference type="GO" id="GO:0046872">
    <property type="term" value="F:metal ion binding"/>
    <property type="evidence" value="ECO:0007669"/>
    <property type="project" value="UniProtKB-KW"/>
</dbReference>
<keyword evidence="2" id="KW-0456">Lyase</keyword>
<dbReference type="InterPro" id="IPR050963">
    <property type="entry name" value="Sirohydro_Cobaltochel/CbiX"/>
</dbReference>